<keyword evidence="1" id="KW-1133">Transmembrane helix</keyword>
<accession>A0ABR5TBH4</accession>
<dbReference type="Proteomes" id="UP000070255">
    <property type="component" value="Unassembled WGS sequence"/>
</dbReference>
<sequence length="105" mass="11614">MRVEVVFGHLCVALGMLLLLSQLRRWRWVFALAVLPGTVAHEALHFGGGVLFGARPISFSVWPRKMSDGSLLLGFVQFARLRWWNKLSVALAPLASCPVRLISSG</sequence>
<feature type="transmembrane region" description="Helical" evidence="1">
    <location>
        <begin position="6"/>
        <end position="23"/>
    </location>
</feature>
<name>A0ABR5TBH4_9BURK</name>
<proteinExistence type="predicted"/>
<comment type="caution">
    <text evidence="2">The sequence shown here is derived from an EMBL/GenBank/DDBJ whole genome shotgun (WGS) entry which is preliminary data.</text>
</comment>
<dbReference type="EMBL" id="LNJQ01000003">
    <property type="protein sequence ID" value="KWZ39548.1"/>
    <property type="molecule type" value="Genomic_DNA"/>
</dbReference>
<evidence type="ECO:0000313" key="3">
    <source>
        <dbReference type="Proteomes" id="UP000070255"/>
    </source>
</evidence>
<reference evidence="2 3" key="1">
    <citation type="submission" date="2015-11" db="EMBL/GenBank/DDBJ databases">
        <authorList>
            <person name="Sahl J."/>
            <person name="Wagner D."/>
            <person name="Keim P."/>
        </authorList>
    </citation>
    <scope>NUCLEOTIDE SEQUENCE [LARGE SCALE GENOMIC DNA]</scope>
    <source>
        <strain evidence="2 3">BDU18</strain>
    </source>
</reference>
<keyword evidence="1" id="KW-0472">Membrane</keyword>
<evidence type="ECO:0000256" key="1">
    <source>
        <dbReference type="SAM" id="Phobius"/>
    </source>
</evidence>
<keyword evidence="3" id="KW-1185">Reference proteome</keyword>
<evidence type="ECO:0000313" key="2">
    <source>
        <dbReference type="EMBL" id="KWZ39548.1"/>
    </source>
</evidence>
<keyword evidence="1" id="KW-0812">Transmembrane</keyword>
<protein>
    <submittedName>
        <fullName evidence="2">Uncharacterized protein</fullName>
    </submittedName>
</protein>
<gene>
    <name evidence="2" type="ORF">WS72_19260</name>
</gene>
<organism evidence="2 3">
    <name type="scientific">Burkholderia savannae</name>
    <dbReference type="NCBI Taxonomy" id="1637837"/>
    <lineage>
        <taxon>Bacteria</taxon>
        <taxon>Pseudomonadati</taxon>
        <taxon>Pseudomonadota</taxon>
        <taxon>Betaproteobacteria</taxon>
        <taxon>Burkholderiales</taxon>
        <taxon>Burkholderiaceae</taxon>
        <taxon>Burkholderia</taxon>
        <taxon>pseudomallei group</taxon>
    </lineage>
</organism>